<proteinExistence type="predicted"/>
<gene>
    <name evidence="2" type="ORF">NITMOv2_2585</name>
</gene>
<dbReference type="Proteomes" id="UP000069205">
    <property type="component" value="Chromosome"/>
</dbReference>
<keyword evidence="3" id="KW-1185">Reference proteome</keyword>
<name>A0A0K2GDH2_NITMO</name>
<dbReference type="EMBL" id="CP011801">
    <property type="protein sequence ID" value="ALA58998.1"/>
    <property type="molecule type" value="Genomic_DNA"/>
</dbReference>
<sequence>MTTLLAGILLLALIVLALYVFGVFGTPYLNAFRWVFYLLLVLFALVVGAGLMEHRYEGYDPTVGAR</sequence>
<keyword evidence="1" id="KW-0472">Membrane</keyword>
<reference evidence="2 3" key="1">
    <citation type="journal article" date="2015" name="Proc. Natl. Acad. Sci. U.S.A.">
        <title>Expanded metabolic versatility of ubiquitous nitrite-oxidizing bacteria from the genus Nitrospira.</title>
        <authorList>
            <person name="Koch H."/>
            <person name="Lucker S."/>
            <person name="Albertsen M."/>
            <person name="Kitzinger K."/>
            <person name="Herbold C."/>
            <person name="Spieck E."/>
            <person name="Nielsen P.H."/>
            <person name="Wagner M."/>
            <person name="Daims H."/>
        </authorList>
    </citation>
    <scope>NUCLEOTIDE SEQUENCE [LARGE SCALE GENOMIC DNA]</scope>
    <source>
        <strain evidence="2 3">NSP M-1</strain>
    </source>
</reference>
<dbReference type="STRING" id="42253.NITMOv2_2585"/>
<organism evidence="2 3">
    <name type="scientific">Nitrospira moscoviensis</name>
    <dbReference type="NCBI Taxonomy" id="42253"/>
    <lineage>
        <taxon>Bacteria</taxon>
        <taxon>Pseudomonadati</taxon>
        <taxon>Nitrospirota</taxon>
        <taxon>Nitrospiria</taxon>
        <taxon>Nitrospirales</taxon>
        <taxon>Nitrospiraceae</taxon>
        <taxon>Nitrospira</taxon>
    </lineage>
</organism>
<feature type="transmembrane region" description="Helical" evidence="1">
    <location>
        <begin position="32"/>
        <end position="52"/>
    </location>
</feature>
<protein>
    <submittedName>
        <fullName evidence="2">Uncharacterized protein</fullName>
    </submittedName>
</protein>
<dbReference type="PATRIC" id="fig|42253.5.peg.2553"/>
<evidence type="ECO:0000313" key="2">
    <source>
        <dbReference type="EMBL" id="ALA58998.1"/>
    </source>
</evidence>
<evidence type="ECO:0000256" key="1">
    <source>
        <dbReference type="SAM" id="Phobius"/>
    </source>
</evidence>
<dbReference type="AlphaFoldDB" id="A0A0K2GDH2"/>
<dbReference type="KEGG" id="nmv:NITMOv2_2585"/>
<evidence type="ECO:0000313" key="3">
    <source>
        <dbReference type="Proteomes" id="UP000069205"/>
    </source>
</evidence>
<dbReference type="RefSeq" id="WP_053380086.1">
    <property type="nucleotide sequence ID" value="NZ_CP011801.1"/>
</dbReference>
<keyword evidence="1" id="KW-1133">Transmembrane helix</keyword>
<keyword evidence="1" id="KW-0812">Transmembrane</keyword>
<accession>A0A0K2GDH2</accession>